<feature type="compositionally biased region" description="Gly residues" evidence="1">
    <location>
        <begin position="252"/>
        <end position="272"/>
    </location>
</feature>
<feature type="region of interest" description="Disordered" evidence="1">
    <location>
        <begin position="232"/>
        <end position="279"/>
    </location>
</feature>
<dbReference type="EnsemblMetazoa" id="AATE003426-RA">
    <property type="protein sequence ID" value="AATE003426-PA.1"/>
    <property type="gene ID" value="AATE003426"/>
</dbReference>
<evidence type="ECO:0000313" key="2">
    <source>
        <dbReference type="EnsemblMetazoa" id="AATE003426-PA.1"/>
    </source>
</evidence>
<protein>
    <submittedName>
        <fullName evidence="2">Uncharacterized protein</fullName>
    </submittedName>
</protein>
<feature type="region of interest" description="Disordered" evidence="1">
    <location>
        <begin position="160"/>
        <end position="210"/>
    </location>
</feature>
<sequence>MLSYMLPVEEKPPSATAAASRNLSLNLTTTTTSGGGGAGGGGGTATTSSQQGPPRESTSVEGAPSASQVGPTVGSTSTATAVVTRSIIKPTIKHNANYRYQLISGTVETATVGASRKHLGREQQLQQQQQTLLTGTADGRIQQQQRCKEDADVADLCDESTNLLAGDPGEREEDDDDDDDEDEGDDNNHGIDDRPAHGPRTNGASGRSVVKNDKNFNNLILVTNVMDLSESARAGGGGGGDASIGSDSDSVTGGGGGGSGGGGSGLTAGPTGGKKVKLNKLGGNKNVTLKRVSFGSSKGSMVETLVFETPTPLPEHAEREFFQSPAVLAGAGHTTMYSAACGNAAGPAPHLHYPASHPYHHPHHHHHHHHAAQQYQYHQQQQQQQGGYNPLDGGTGAGLQDDSGIELQEE</sequence>
<feature type="compositionally biased region" description="Gly residues" evidence="1">
    <location>
        <begin position="33"/>
        <end position="44"/>
    </location>
</feature>
<dbReference type="VEuPathDB" id="VectorBase:AATE003426"/>
<feature type="compositionally biased region" description="Low complexity" evidence="1">
    <location>
        <begin position="69"/>
        <end position="79"/>
    </location>
</feature>
<feature type="compositionally biased region" description="Basic residues" evidence="1">
    <location>
        <begin position="358"/>
        <end position="371"/>
    </location>
</feature>
<feature type="region of interest" description="Disordered" evidence="1">
    <location>
        <begin position="1"/>
        <end position="79"/>
    </location>
</feature>
<reference evidence="2" key="1">
    <citation type="submission" date="2022-08" db="UniProtKB">
        <authorList>
            <consortium name="EnsemblMetazoa"/>
        </authorList>
    </citation>
    <scope>IDENTIFICATION</scope>
    <source>
        <strain evidence="2">EBRO</strain>
    </source>
</reference>
<name>A0A182IQA1_ANOAO</name>
<feature type="compositionally biased region" description="Acidic residues" evidence="1">
    <location>
        <begin position="170"/>
        <end position="185"/>
    </location>
</feature>
<feature type="compositionally biased region" description="Polar residues" evidence="1">
    <location>
        <begin position="17"/>
        <end position="27"/>
    </location>
</feature>
<evidence type="ECO:0000256" key="1">
    <source>
        <dbReference type="SAM" id="MobiDB-lite"/>
    </source>
</evidence>
<feature type="compositionally biased region" description="Low complexity" evidence="1">
    <location>
        <begin position="372"/>
        <end position="385"/>
    </location>
</feature>
<organism evidence="2">
    <name type="scientific">Anopheles atroparvus</name>
    <name type="common">European mosquito</name>
    <dbReference type="NCBI Taxonomy" id="41427"/>
    <lineage>
        <taxon>Eukaryota</taxon>
        <taxon>Metazoa</taxon>
        <taxon>Ecdysozoa</taxon>
        <taxon>Arthropoda</taxon>
        <taxon>Hexapoda</taxon>
        <taxon>Insecta</taxon>
        <taxon>Pterygota</taxon>
        <taxon>Neoptera</taxon>
        <taxon>Endopterygota</taxon>
        <taxon>Diptera</taxon>
        <taxon>Nematocera</taxon>
        <taxon>Culicoidea</taxon>
        <taxon>Culicidae</taxon>
        <taxon>Anophelinae</taxon>
        <taxon>Anopheles</taxon>
    </lineage>
</organism>
<proteinExistence type="predicted"/>
<feature type="compositionally biased region" description="Polar residues" evidence="1">
    <location>
        <begin position="56"/>
        <end position="68"/>
    </location>
</feature>
<feature type="compositionally biased region" description="Basic and acidic residues" evidence="1">
    <location>
        <begin position="186"/>
        <end position="196"/>
    </location>
</feature>
<feature type="region of interest" description="Disordered" evidence="1">
    <location>
        <begin position="352"/>
        <end position="410"/>
    </location>
</feature>
<dbReference type="AlphaFoldDB" id="A0A182IQA1"/>
<accession>A0A182IQA1</accession>